<keyword evidence="2" id="KW-1185">Reference proteome</keyword>
<dbReference type="EMBL" id="CM000950">
    <property type="protein sequence ID" value="EFH31330.1"/>
    <property type="molecule type" value="Genomic_DNA"/>
</dbReference>
<evidence type="ECO:0000313" key="1">
    <source>
        <dbReference type="EMBL" id="EFH31330.1"/>
    </source>
</evidence>
<gene>
    <name evidence="1" type="ORF">SSDG_06570</name>
</gene>
<sequence length="82" mass="9228">MLMLQPPGRGSTYRYVLPQGTLRKRIVALTALVRRMRVPHPPVYVAKGDLPDLPYGRPQRSAMMSRPCRPYAKHAPEPVCGC</sequence>
<accession>D6X9V8</accession>
<reference evidence="2" key="2">
    <citation type="submission" date="2009-10" db="EMBL/GenBank/DDBJ databases">
        <title>The genome sequence of Streptomyces pristinaespiralis strain ATCC 25486.</title>
        <authorList>
            <consortium name="The Broad Institute Genome Sequencing Platform"/>
            <consortium name="Broad Institute Microbial Sequencing Center"/>
            <person name="Fischbach M."/>
            <person name="Godfrey P."/>
            <person name="Ward D."/>
            <person name="Young S."/>
            <person name="Zeng Q."/>
            <person name="Koehrsen M."/>
            <person name="Alvarado L."/>
            <person name="Berlin A.M."/>
            <person name="Bochicchio J."/>
            <person name="Borenstein D."/>
            <person name="Chapman S.B."/>
            <person name="Chen Z."/>
            <person name="Engels R."/>
            <person name="Freedman E."/>
            <person name="Gellesch M."/>
            <person name="Goldberg J."/>
            <person name="Griggs A."/>
            <person name="Gujja S."/>
            <person name="Heilman E.R."/>
            <person name="Heiman D.I."/>
            <person name="Hepburn T.A."/>
            <person name="Howarth C."/>
            <person name="Jen D."/>
            <person name="Larson L."/>
            <person name="Lewis B."/>
            <person name="Mehta T."/>
            <person name="Park D."/>
            <person name="Pearson M."/>
            <person name="Richards J."/>
            <person name="Roberts A."/>
            <person name="Saif S."/>
            <person name="Shea T.D."/>
            <person name="Shenoy N."/>
            <person name="Sisk P."/>
            <person name="Stolte C."/>
            <person name="Sykes S.N."/>
            <person name="Thomson T."/>
            <person name="Walk T."/>
            <person name="White J."/>
            <person name="Yandava C."/>
            <person name="Straight P."/>
            <person name="Clardy J."/>
            <person name="Hung D."/>
            <person name="Kolter R."/>
            <person name="Mekalanos J."/>
            <person name="Walker S."/>
            <person name="Walsh C.T."/>
            <person name="Wieland-Brown L.C."/>
            <person name="Haas B."/>
            <person name="Nusbaum C."/>
            <person name="Birren B."/>
        </authorList>
    </citation>
    <scope>NUCLEOTIDE SEQUENCE [LARGE SCALE GENOMIC DNA]</scope>
    <source>
        <strain evidence="2">ATCC 25486 / DSM 40338 / CBS 914.69 / JCM 4507 / NBRC 13074 / NRRL 2958 / 5647</strain>
    </source>
</reference>
<dbReference type="Proteomes" id="UP000002805">
    <property type="component" value="Chromosome"/>
</dbReference>
<evidence type="ECO:0000313" key="2">
    <source>
        <dbReference type="Proteomes" id="UP000002805"/>
    </source>
</evidence>
<name>D6X9V8_STRE2</name>
<dbReference type="AlphaFoldDB" id="D6X9V8"/>
<proteinExistence type="predicted"/>
<protein>
    <submittedName>
        <fullName evidence="1">Predicted protein</fullName>
    </submittedName>
</protein>
<dbReference type="HOGENOM" id="CLU_2556907_0_0_11"/>
<organism evidence="1 2">
    <name type="scientific">Streptomyces pristinaespiralis (strain ATCC 25486 / DSM 40338 / CBS 914.69 / JCM 4507 / KCC S-0507 / NBRC 13074 / NRRL 2958 / 5647)</name>
    <dbReference type="NCBI Taxonomy" id="457429"/>
    <lineage>
        <taxon>Bacteria</taxon>
        <taxon>Bacillati</taxon>
        <taxon>Actinomycetota</taxon>
        <taxon>Actinomycetes</taxon>
        <taxon>Kitasatosporales</taxon>
        <taxon>Streptomycetaceae</taxon>
        <taxon>Streptomyces</taxon>
    </lineage>
</organism>
<reference evidence="2" key="1">
    <citation type="submission" date="2008-02" db="EMBL/GenBank/DDBJ databases">
        <authorList>
            <consortium name="The Broad Institute Genome Sequencing Platform"/>
            <person name="Fischbach M."/>
            <person name="Ward D."/>
            <person name="Young S."/>
            <person name="Jaffe D."/>
            <person name="Gnerre S."/>
            <person name="Berlin A."/>
            <person name="Heiman D."/>
            <person name="Hepburn T."/>
            <person name="Sykes S."/>
            <person name="Alvarado L."/>
            <person name="Kodira C.D."/>
            <person name="Straight P."/>
            <person name="Clardy J."/>
            <person name="Hung D."/>
            <person name="Kolter R."/>
            <person name="Mekalanos J."/>
            <person name="Walker S."/>
            <person name="Walsh C.T."/>
            <person name="Lander E."/>
            <person name="Galagan J."/>
            <person name="Nusbaum C."/>
            <person name="Birren B."/>
        </authorList>
    </citation>
    <scope>NUCLEOTIDE SEQUENCE [LARGE SCALE GENOMIC DNA]</scope>
    <source>
        <strain evidence="2">ATCC 25486 / DSM 40338 / CBS 914.69 / JCM 4507 / NBRC 13074 / NRRL 2958 / 5647</strain>
    </source>
</reference>